<proteinExistence type="predicted"/>
<name>A0A5M9JZS5_MONFR</name>
<organism evidence="2 3">
    <name type="scientific">Monilinia fructicola</name>
    <name type="common">Brown rot fungus</name>
    <name type="synonym">Ciboria fructicola</name>
    <dbReference type="NCBI Taxonomy" id="38448"/>
    <lineage>
        <taxon>Eukaryota</taxon>
        <taxon>Fungi</taxon>
        <taxon>Dikarya</taxon>
        <taxon>Ascomycota</taxon>
        <taxon>Pezizomycotina</taxon>
        <taxon>Leotiomycetes</taxon>
        <taxon>Helotiales</taxon>
        <taxon>Sclerotiniaceae</taxon>
        <taxon>Monilinia</taxon>
    </lineage>
</organism>
<evidence type="ECO:0000256" key="1">
    <source>
        <dbReference type="SAM" id="Phobius"/>
    </source>
</evidence>
<protein>
    <submittedName>
        <fullName evidence="2">Uncharacterized protein</fullName>
    </submittedName>
</protein>
<evidence type="ECO:0000313" key="3">
    <source>
        <dbReference type="Proteomes" id="UP000322873"/>
    </source>
</evidence>
<accession>A0A5M9JZS5</accession>
<comment type="caution">
    <text evidence="2">The sequence shown here is derived from an EMBL/GenBank/DDBJ whole genome shotgun (WGS) entry which is preliminary data.</text>
</comment>
<keyword evidence="1" id="KW-1133">Transmembrane helix</keyword>
<keyword evidence="3" id="KW-1185">Reference proteome</keyword>
<dbReference type="EMBL" id="VICG01000003">
    <property type="protein sequence ID" value="KAA8574157.1"/>
    <property type="molecule type" value="Genomic_DNA"/>
</dbReference>
<gene>
    <name evidence="2" type="ORF">EYC84_005672</name>
</gene>
<feature type="transmembrane region" description="Helical" evidence="1">
    <location>
        <begin position="22"/>
        <end position="41"/>
    </location>
</feature>
<keyword evidence="1" id="KW-0812">Transmembrane</keyword>
<evidence type="ECO:0000313" key="2">
    <source>
        <dbReference type="EMBL" id="KAA8574157.1"/>
    </source>
</evidence>
<dbReference type="AlphaFoldDB" id="A0A5M9JZS5"/>
<keyword evidence="1" id="KW-0472">Membrane</keyword>
<dbReference type="Proteomes" id="UP000322873">
    <property type="component" value="Unassembled WGS sequence"/>
</dbReference>
<reference evidence="2 3" key="1">
    <citation type="submission" date="2019-06" db="EMBL/GenBank/DDBJ databases">
        <title>Genome Sequence of the Brown Rot Fungal Pathogen Monilinia fructicola.</title>
        <authorList>
            <person name="De Miccolis Angelini R.M."/>
            <person name="Landi L."/>
            <person name="Abate D."/>
            <person name="Pollastro S."/>
            <person name="Romanazzi G."/>
            <person name="Faretra F."/>
        </authorList>
    </citation>
    <scope>NUCLEOTIDE SEQUENCE [LARGE SCALE GENOMIC DNA]</scope>
    <source>
        <strain evidence="2 3">Mfrc123</strain>
    </source>
</reference>
<sequence length="86" mass="8793">MAASFLAAEGIKGLATLSAADVAGAMILPMVLLAYAAMANAPASNGKVLKLAPRNDAGLMEVESTRNTGLGQSTFLRSPGQSTKWK</sequence>